<evidence type="ECO:0000256" key="1">
    <source>
        <dbReference type="ARBA" id="ARBA00023125"/>
    </source>
</evidence>
<feature type="DNA-binding region" description="H-T-H motif" evidence="2">
    <location>
        <begin position="27"/>
        <end position="46"/>
    </location>
</feature>
<keyword evidence="5" id="KW-1185">Reference proteome</keyword>
<dbReference type="InterPro" id="IPR039532">
    <property type="entry name" value="TetR_C_Firmicutes"/>
</dbReference>
<gene>
    <name evidence="4" type="ORF">B5G02_02140</name>
</gene>
<accession>A0A1Y3XW12</accession>
<name>A0A1Y3XW12_9ACTN</name>
<proteinExistence type="predicted"/>
<reference evidence="5" key="1">
    <citation type="submission" date="2017-04" db="EMBL/GenBank/DDBJ databases">
        <title>Function of individual gut microbiota members based on whole genome sequencing of pure cultures obtained from chicken caecum.</title>
        <authorList>
            <person name="Medvecky M."/>
            <person name="Cejkova D."/>
            <person name="Polansky O."/>
            <person name="Karasova D."/>
            <person name="Kubasova T."/>
            <person name="Cizek A."/>
            <person name="Rychlik I."/>
        </authorList>
    </citation>
    <scope>NUCLEOTIDE SEQUENCE [LARGE SCALE GENOMIC DNA]</scope>
    <source>
        <strain evidence="5">An5</strain>
    </source>
</reference>
<dbReference type="Proteomes" id="UP000195781">
    <property type="component" value="Unassembled WGS sequence"/>
</dbReference>
<sequence length="187" mass="20977">MDKAETRMAIRHAVIAEMQTTDIPDISITSLCARAKVSRSTFYRYYDSVDAVVKQTENELIESLRRTSRFDAAPFAAGDPAPLQVSAGDLLRAEILYEAREFIVAVTGIHGDPSFATKAANLVFDNIQVTLSPRFSALPNSDFLFEFLKAGMFSIVSHWLNRRPDLTPQEMCGVMEEFYANIRKMLS</sequence>
<dbReference type="InterPro" id="IPR009057">
    <property type="entry name" value="Homeodomain-like_sf"/>
</dbReference>
<feature type="domain" description="HTH tetR-type" evidence="3">
    <location>
        <begin position="4"/>
        <end position="64"/>
    </location>
</feature>
<protein>
    <recommendedName>
        <fullName evidence="3">HTH tetR-type domain-containing protein</fullName>
    </recommendedName>
</protein>
<evidence type="ECO:0000259" key="3">
    <source>
        <dbReference type="PROSITE" id="PS50977"/>
    </source>
</evidence>
<dbReference type="RefSeq" id="WP_019239079.1">
    <property type="nucleotide sequence ID" value="NZ_CABKRW010000079.1"/>
</dbReference>
<dbReference type="Gene3D" id="1.10.357.10">
    <property type="entry name" value="Tetracycline Repressor, domain 2"/>
    <property type="match status" value="1"/>
</dbReference>
<keyword evidence="1 2" id="KW-0238">DNA-binding</keyword>
<dbReference type="AlphaFoldDB" id="A0A1Y3XW12"/>
<dbReference type="InterPro" id="IPR001647">
    <property type="entry name" value="HTH_TetR"/>
</dbReference>
<dbReference type="EMBL" id="NFIE01000004">
    <property type="protein sequence ID" value="OUN89301.1"/>
    <property type="molecule type" value="Genomic_DNA"/>
</dbReference>
<evidence type="ECO:0000313" key="4">
    <source>
        <dbReference type="EMBL" id="OUN89301.1"/>
    </source>
</evidence>
<evidence type="ECO:0000256" key="2">
    <source>
        <dbReference type="PROSITE-ProRule" id="PRU00335"/>
    </source>
</evidence>
<dbReference type="PROSITE" id="PS50977">
    <property type="entry name" value="HTH_TETR_2"/>
    <property type="match status" value="1"/>
</dbReference>
<evidence type="ECO:0000313" key="5">
    <source>
        <dbReference type="Proteomes" id="UP000195781"/>
    </source>
</evidence>
<comment type="caution">
    <text evidence="4">The sequence shown here is derived from an EMBL/GenBank/DDBJ whole genome shotgun (WGS) entry which is preliminary data.</text>
</comment>
<dbReference type="OrthoDB" id="3181973at2"/>
<dbReference type="GO" id="GO:0003677">
    <property type="term" value="F:DNA binding"/>
    <property type="evidence" value="ECO:0007669"/>
    <property type="project" value="UniProtKB-UniRule"/>
</dbReference>
<dbReference type="SUPFAM" id="SSF46689">
    <property type="entry name" value="Homeodomain-like"/>
    <property type="match status" value="1"/>
</dbReference>
<dbReference type="Pfam" id="PF14278">
    <property type="entry name" value="TetR_C_8"/>
    <property type="match status" value="1"/>
</dbReference>
<organism evidence="4 5">
    <name type="scientific">[Collinsella] massiliensis</name>
    <dbReference type="NCBI Taxonomy" id="1232426"/>
    <lineage>
        <taxon>Bacteria</taxon>
        <taxon>Bacillati</taxon>
        <taxon>Actinomycetota</taxon>
        <taxon>Coriobacteriia</taxon>
        <taxon>Coriobacteriales</taxon>
        <taxon>Coriobacteriaceae</taxon>
        <taxon>Enorma</taxon>
    </lineage>
</organism>